<protein>
    <submittedName>
        <fullName evidence="3">Uncharacterized protein</fullName>
    </submittedName>
</protein>
<dbReference type="KEGG" id="amus:LMH87_008920"/>
<sequence>MGRRSSSAASSPTVSGTRLGAYPQVRVATHHYASSDTTLAESLPPSPRNQPPPYGEDVLAEPPLYHDDGFGREKRHGEPLPRKTLIIRLFTSIFIAFIVCLIVAAVVGRIHDTQLNNKDAQEAAAHSANGTRYTMMVENMNARTTSTAPSATLAANQTALTHNSIARPTGTILSTYSCPYITPSITHTSQGPTGTSSSEPNLCGLTVPFKPAQNATAEESIVDVSLHSLKDCVIARTSYRVSSNKLGYRCALSCSEDGGPGIDGLEDGWKWRCG</sequence>
<dbReference type="RefSeq" id="XP_056056760.1">
    <property type="nucleotide sequence ID" value="XM_056202170.1"/>
</dbReference>
<keyword evidence="2" id="KW-0472">Membrane</keyword>
<proteinExistence type="predicted"/>
<dbReference type="GeneID" id="80896079"/>
<comment type="caution">
    <text evidence="3">The sequence shown here is derived from an EMBL/GenBank/DDBJ whole genome shotgun (WGS) entry which is preliminary data.</text>
</comment>
<keyword evidence="4" id="KW-1185">Reference proteome</keyword>
<keyword evidence="2" id="KW-1133">Transmembrane helix</keyword>
<accession>A0A9W8UQ49</accession>
<organism evidence="3 4">
    <name type="scientific">Akanthomyces muscarius</name>
    <name type="common">Entomopathogenic fungus</name>
    <name type="synonym">Lecanicillium muscarium</name>
    <dbReference type="NCBI Taxonomy" id="2231603"/>
    <lineage>
        <taxon>Eukaryota</taxon>
        <taxon>Fungi</taxon>
        <taxon>Dikarya</taxon>
        <taxon>Ascomycota</taxon>
        <taxon>Pezizomycotina</taxon>
        <taxon>Sordariomycetes</taxon>
        <taxon>Hypocreomycetidae</taxon>
        <taxon>Hypocreales</taxon>
        <taxon>Cordycipitaceae</taxon>
        <taxon>Akanthomyces</taxon>
    </lineage>
</organism>
<dbReference type="AlphaFoldDB" id="A0A9W8UQ49"/>
<evidence type="ECO:0000313" key="4">
    <source>
        <dbReference type="Proteomes" id="UP001144673"/>
    </source>
</evidence>
<keyword evidence="2" id="KW-0812">Transmembrane</keyword>
<dbReference type="Proteomes" id="UP001144673">
    <property type="component" value="Unassembled WGS sequence"/>
</dbReference>
<feature type="compositionally biased region" description="Pro residues" evidence="1">
    <location>
        <begin position="44"/>
        <end position="54"/>
    </location>
</feature>
<evidence type="ECO:0000256" key="2">
    <source>
        <dbReference type="SAM" id="Phobius"/>
    </source>
</evidence>
<name>A0A9W8UQ49_AKAMU</name>
<feature type="transmembrane region" description="Helical" evidence="2">
    <location>
        <begin position="85"/>
        <end position="107"/>
    </location>
</feature>
<feature type="region of interest" description="Disordered" evidence="1">
    <location>
        <begin position="33"/>
        <end position="77"/>
    </location>
</feature>
<gene>
    <name evidence="3" type="ORF">LMH87_008920</name>
</gene>
<feature type="region of interest" description="Disordered" evidence="1">
    <location>
        <begin position="1"/>
        <end position="20"/>
    </location>
</feature>
<feature type="compositionally biased region" description="Basic and acidic residues" evidence="1">
    <location>
        <begin position="64"/>
        <end position="77"/>
    </location>
</feature>
<feature type="compositionally biased region" description="Low complexity" evidence="1">
    <location>
        <begin position="1"/>
        <end position="11"/>
    </location>
</feature>
<dbReference type="EMBL" id="JAJHUN010000006">
    <property type="protein sequence ID" value="KAJ4158393.1"/>
    <property type="molecule type" value="Genomic_DNA"/>
</dbReference>
<evidence type="ECO:0000256" key="1">
    <source>
        <dbReference type="SAM" id="MobiDB-lite"/>
    </source>
</evidence>
<evidence type="ECO:0000313" key="3">
    <source>
        <dbReference type="EMBL" id="KAJ4158393.1"/>
    </source>
</evidence>
<reference evidence="3" key="1">
    <citation type="journal article" date="2023" name="Access Microbiol">
        <title>De-novo genome assembly for Akanthomyces muscarius, a biocontrol agent of insect agricultural pests.</title>
        <authorList>
            <person name="Erdos Z."/>
            <person name="Studholme D.J."/>
            <person name="Raymond B."/>
            <person name="Sharma M."/>
        </authorList>
    </citation>
    <scope>NUCLEOTIDE SEQUENCE</scope>
    <source>
        <strain evidence="3">Ve6</strain>
    </source>
</reference>